<feature type="coiled-coil region" evidence="1">
    <location>
        <begin position="62"/>
        <end position="89"/>
    </location>
</feature>
<dbReference type="AlphaFoldDB" id="A0A975ZYK7"/>
<proteinExistence type="predicted"/>
<keyword evidence="1" id="KW-0175">Coiled coil</keyword>
<dbReference type="SUPFAM" id="SSF46689">
    <property type="entry name" value="Homeodomain-like"/>
    <property type="match status" value="1"/>
</dbReference>
<dbReference type="GO" id="GO:0006313">
    <property type="term" value="P:DNA transposition"/>
    <property type="evidence" value="ECO:0007669"/>
    <property type="project" value="InterPro"/>
</dbReference>
<dbReference type="GO" id="GO:0003677">
    <property type="term" value="F:DNA binding"/>
    <property type="evidence" value="ECO:0007669"/>
    <property type="project" value="InterPro"/>
</dbReference>
<evidence type="ECO:0000313" key="3">
    <source>
        <dbReference type="Proteomes" id="UP000256780"/>
    </source>
</evidence>
<gene>
    <name evidence="2" type="ORF">CBM2587_A160013</name>
</gene>
<name>A0A975ZYK7_9BURK</name>
<accession>A0A975ZYK7</accession>
<organism evidence="2 3">
    <name type="scientific">Cupriavidus taiwanensis</name>
    <dbReference type="NCBI Taxonomy" id="164546"/>
    <lineage>
        <taxon>Bacteria</taxon>
        <taxon>Pseudomonadati</taxon>
        <taxon>Pseudomonadota</taxon>
        <taxon>Betaproteobacteria</taxon>
        <taxon>Burkholderiales</taxon>
        <taxon>Burkholderiaceae</taxon>
        <taxon>Cupriavidus</taxon>
    </lineage>
</organism>
<dbReference type="Gene3D" id="1.10.10.60">
    <property type="entry name" value="Homeodomain-like"/>
    <property type="match status" value="1"/>
</dbReference>
<dbReference type="InterPro" id="IPR009057">
    <property type="entry name" value="Homeodomain-like_sf"/>
</dbReference>
<evidence type="ECO:0000313" key="2">
    <source>
        <dbReference type="EMBL" id="SOY46136.1"/>
    </source>
</evidence>
<protein>
    <submittedName>
        <fullName evidence="2">Transposase</fullName>
    </submittedName>
</protein>
<dbReference type="Pfam" id="PF01527">
    <property type="entry name" value="HTH_Tnp_1"/>
    <property type="match status" value="1"/>
</dbReference>
<reference evidence="2 3" key="1">
    <citation type="submission" date="2018-01" db="EMBL/GenBank/DDBJ databases">
        <authorList>
            <person name="Clerissi C."/>
        </authorList>
    </citation>
    <scope>NUCLEOTIDE SEQUENCE [LARGE SCALE GENOMIC DNA]</scope>
    <source>
        <strain evidence="2">Cupriavidus sp. LMG 19464</strain>
    </source>
</reference>
<sequence length="107" mass="12079">MPKSRPPYPAEFRQQIIELARVGRTPQELSHEFGCSAQAVRNWIAQEAIDAGKPLAGKEGLSSVEREELSRLRRRVRQLETEREILAKATAWFAARSEKTCTPSTNS</sequence>
<evidence type="ECO:0000256" key="1">
    <source>
        <dbReference type="SAM" id="Coils"/>
    </source>
</evidence>
<comment type="caution">
    <text evidence="2">The sequence shown here is derived from an EMBL/GenBank/DDBJ whole genome shotgun (WGS) entry which is preliminary data.</text>
</comment>
<dbReference type="GO" id="GO:0004803">
    <property type="term" value="F:transposase activity"/>
    <property type="evidence" value="ECO:0007669"/>
    <property type="project" value="InterPro"/>
</dbReference>
<dbReference type="InterPro" id="IPR002514">
    <property type="entry name" value="Transposase_8"/>
</dbReference>
<dbReference type="EMBL" id="OFSQ01000008">
    <property type="protein sequence ID" value="SOY46136.1"/>
    <property type="molecule type" value="Genomic_DNA"/>
</dbReference>
<dbReference type="Proteomes" id="UP000256780">
    <property type="component" value="Chromosome CBM2587_a"/>
</dbReference>